<keyword evidence="3" id="KW-1185">Reference proteome</keyword>
<sequence length="124" mass="13635">MVSRCDIVHDQPSDESDDIASQAVSATTRLPTESQADYTERLRDAAFWEVRQNTGSRVNQACIVLGIDLVKKLLDKNPTASVMILTGYNAQARLYQVAKELDVVAAQLPTIQDALCRLGGHMTM</sequence>
<feature type="compositionally biased region" description="Polar residues" evidence="1">
    <location>
        <begin position="22"/>
        <end position="32"/>
    </location>
</feature>
<dbReference type="Proteomes" id="UP000053328">
    <property type="component" value="Unassembled WGS sequence"/>
</dbReference>
<dbReference type="AlphaFoldDB" id="A0A0D1YMQ3"/>
<evidence type="ECO:0000256" key="1">
    <source>
        <dbReference type="SAM" id="MobiDB-lite"/>
    </source>
</evidence>
<evidence type="ECO:0008006" key="4">
    <source>
        <dbReference type="Google" id="ProtNLM"/>
    </source>
</evidence>
<accession>A0A0D1YMQ3</accession>
<feature type="region of interest" description="Disordered" evidence="1">
    <location>
        <begin position="1"/>
        <end position="32"/>
    </location>
</feature>
<name>A0A0D1YMQ3_9EURO</name>
<proteinExistence type="predicted"/>
<gene>
    <name evidence="2" type="ORF">PV08_06377</name>
</gene>
<dbReference type="EMBL" id="KN847495">
    <property type="protein sequence ID" value="KIW16326.1"/>
    <property type="molecule type" value="Genomic_DNA"/>
</dbReference>
<dbReference type="GeneID" id="27333460"/>
<reference evidence="2 3" key="1">
    <citation type="submission" date="2015-01" db="EMBL/GenBank/DDBJ databases">
        <title>The Genome Sequence of Exophiala spinifera CBS89968.</title>
        <authorList>
            <consortium name="The Broad Institute Genomics Platform"/>
            <person name="Cuomo C."/>
            <person name="de Hoog S."/>
            <person name="Gorbushina A."/>
            <person name="Stielow B."/>
            <person name="Teixiera M."/>
            <person name="Abouelleil A."/>
            <person name="Chapman S.B."/>
            <person name="Priest M."/>
            <person name="Young S.K."/>
            <person name="Wortman J."/>
            <person name="Nusbaum C."/>
            <person name="Birren B."/>
        </authorList>
    </citation>
    <scope>NUCLEOTIDE SEQUENCE [LARGE SCALE GENOMIC DNA]</scope>
    <source>
        <strain evidence="2 3">CBS 89968</strain>
    </source>
</reference>
<organism evidence="2 3">
    <name type="scientific">Exophiala spinifera</name>
    <dbReference type="NCBI Taxonomy" id="91928"/>
    <lineage>
        <taxon>Eukaryota</taxon>
        <taxon>Fungi</taxon>
        <taxon>Dikarya</taxon>
        <taxon>Ascomycota</taxon>
        <taxon>Pezizomycotina</taxon>
        <taxon>Eurotiomycetes</taxon>
        <taxon>Chaetothyriomycetidae</taxon>
        <taxon>Chaetothyriales</taxon>
        <taxon>Herpotrichiellaceae</taxon>
        <taxon>Exophiala</taxon>
    </lineage>
</organism>
<protein>
    <recommendedName>
        <fullName evidence="4">DNA2/NAM7 helicase-like C-terminal domain-containing protein</fullName>
    </recommendedName>
</protein>
<dbReference type="HOGENOM" id="CLU_2003947_0_0_1"/>
<evidence type="ECO:0000313" key="2">
    <source>
        <dbReference type="EMBL" id="KIW16326.1"/>
    </source>
</evidence>
<evidence type="ECO:0000313" key="3">
    <source>
        <dbReference type="Proteomes" id="UP000053328"/>
    </source>
</evidence>
<dbReference type="RefSeq" id="XP_016236542.1">
    <property type="nucleotide sequence ID" value="XM_016380715.1"/>
</dbReference>
<dbReference type="VEuPathDB" id="FungiDB:PV08_06377"/>
<feature type="compositionally biased region" description="Basic and acidic residues" evidence="1">
    <location>
        <begin position="1"/>
        <end position="12"/>
    </location>
</feature>